<name>A0A1H4X9E8_9ACTN</name>
<evidence type="ECO:0000313" key="7">
    <source>
        <dbReference type="Proteomes" id="UP000182375"/>
    </source>
</evidence>
<evidence type="ECO:0000256" key="1">
    <source>
        <dbReference type="ARBA" id="ARBA00022630"/>
    </source>
</evidence>
<dbReference type="STRING" id="67331.SAMN04490357_3573"/>
<keyword evidence="1" id="KW-0285">Flavoprotein</keyword>
<dbReference type="Proteomes" id="UP000182375">
    <property type="component" value="Unassembled WGS sequence"/>
</dbReference>
<dbReference type="Pfam" id="PF00296">
    <property type="entry name" value="Bac_luciferase"/>
    <property type="match status" value="1"/>
</dbReference>
<keyword evidence="4" id="KW-0503">Monooxygenase</keyword>
<dbReference type="EMBL" id="FNTD01000004">
    <property type="protein sequence ID" value="SED02352.1"/>
    <property type="molecule type" value="Genomic_DNA"/>
</dbReference>
<organism evidence="6 7">
    <name type="scientific">Streptomyces misionensis</name>
    <dbReference type="NCBI Taxonomy" id="67331"/>
    <lineage>
        <taxon>Bacteria</taxon>
        <taxon>Bacillati</taxon>
        <taxon>Actinomycetota</taxon>
        <taxon>Actinomycetes</taxon>
        <taxon>Kitasatosporales</taxon>
        <taxon>Streptomycetaceae</taxon>
        <taxon>Streptomyces</taxon>
    </lineage>
</organism>
<dbReference type="InterPro" id="IPR050172">
    <property type="entry name" value="SsuD_RutA_monooxygenase"/>
</dbReference>
<keyword evidence="3" id="KW-0560">Oxidoreductase</keyword>
<evidence type="ECO:0000256" key="2">
    <source>
        <dbReference type="ARBA" id="ARBA00022643"/>
    </source>
</evidence>
<evidence type="ECO:0000256" key="4">
    <source>
        <dbReference type="ARBA" id="ARBA00023033"/>
    </source>
</evidence>
<dbReference type="Gene3D" id="3.20.20.30">
    <property type="entry name" value="Luciferase-like domain"/>
    <property type="match status" value="1"/>
</dbReference>
<dbReference type="GO" id="GO:0008726">
    <property type="term" value="F:alkanesulfonate monooxygenase activity"/>
    <property type="evidence" value="ECO:0007669"/>
    <property type="project" value="TreeGrafter"/>
</dbReference>
<dbReference type="NCBIfam" id="TIGR03560">
    <property type="entry name" value="F420_Rv1855c"/>
    <property type="match status" value="1"/>
</dbReference>
<dbReference type="GO" id="GO:0046306">
    <property type="term" value="P:alkanesulfonate catabolic process"/>
    <property type="evidence" value="ECO:0007669"/>
    <property type="project" value="TreeGrafter"/>
</dbReference>
<protein>
    <submittedName>
        <fullName evidence="6">Probable F420-dependent oxidoreductase, Rv1855c family</fullName>
    </submittedName>
</protein>
<dbReference type="GeneID" id="95512711"/>
<accession>A0A1H4X9E8</accession>
<feature type="domain" description="Luciferase-like" evidence="5">
    <location>
        <begin position="20"/>
        <end position="249"/>
    </location>
</feature>
<dbReference type="InterPro" id="IPR011251">
    <property type="entry name" value="Luciferase-like_dom"/>
</dbReference>
<proteinExistence type="predicted"/>
<reference evidence="6 7" key="1">
    <citation type="submission" date="2016-10" db="EMBL/GenBank/DDBJ databases">
        <authorList>
            <person name="de Groot N.N."/>
        </authorList>
    </citation>
    <scope>NUCLEOTIDE SEQUENCE [LARGE SCALE GENOMIC DNA]</scope>
    <source>
        <strain evidence="6 7">DSM 40306</strain>
    </source>
</reference>
<dbReference type="InterPro" id="IPR019952">
    <property type="entry name" value="F420_OxRdatse_Rv1855c_pred"/>
</dbReference>
<gene>
    <name evidence="6" type="ORF">SAMN04490357_3573</name>
</gene>
<keyword evidence="2" id="KW-0288">FMN</keyword>
<dbReference type="InterPro" id="IPR036661">
    <property type="entry name" value="Luciferase-like_sf"/>
</dbReference>
<dbReference type="SUPFAM" id="SSF51679">
    <property type="entry name" value="Bacterial luciferase-like"/>
    <property type="match status" value="1"/>
</dbReference>
<dbReference type="PANTHER" id="PTHR42847">
    <property type="entry name" value="ALKANESULFONATE MONOOXYGENASE"/>
    <property type="match status" value="1"/>
</dbReference>
<evidence type="ECO:0000256" key="3">
    <source>
        <dbReference type="ARBA" id="ARBA00023002"/>
    </source>
</evidence>
<evidence type="ECO:0000313" key="6">
    <source>
        <dbReference type="EMBL" id="SED02352.1"/>
    </source>
</evidence>
<sequence>MRIGLTVSRFTWPGGPEKLAETFSDIARDADEGGIAGLWVMDHFFQIGLNGPPELEMPEAYSLLAYAAAVTRRITLGTLVTGVTHRRPAVLVKTVTTLDVLSGGRAWLGVGAGWFEEEARGLGLPFPALRERFAELEDTLRIAHHMWSGDTGPYRSERHHLERPLNSPAPLSRPHPRILVGGGGERRTLPLVARYADACNLPDGPDLPDKLRLLRELCEKEGRDFGSLTKSVLSRLPVSGEDGSVERAVRRCADLAAQGAEYVVTSLPDVQDPAARARLAEVAARVADL</sequence>
<dbReference type="RefSeq" id="WP_074992547.1">
    <property type="nucleotide sequence ID" value="NZ_FNTD01000004.1"/>
</dbReference>
<dbReference type="AlphaFoldDB" id="A0A1H4X9E8"/>
<evidence type="ECO:0000259" key="5">
    <source>
        <dbReference type="Pfam" id="PF00296"/>
    </source>
</evidence>
<dbReference type="PANTHER" id="PTHR42847:SF8">
    <property type="entry name" value="CONSERVED PROTEIN"/>
    <property type="match status" value="1"/>
</dbReference>